<name>A0A1E3V4J0_9HYPH</name>
<comment type="caution">
    <text evidence="1">The sequence shown here is derived from an EMBL/GenBank/DDBJ whole genome shotgun (WGS) entry which is preliminary data.</text>
</comment>
<sequence>MPLYIKDPEVDKLTEELVGLTNSTKVEAVKIALKHEIDSRKSKLHVRDRLAKTLAMARAAGPMVHLDHKKVTDELWGED</sequence>
<accession>A0A1E3V4J0</accession>
<dbReference type="Proteomes" id="UP000094342">
    <property type="component" value="Unassembled WGS sequence"/>
</dbReference>
<dbReference type="RefSeq" id="WP_069460937.1">
    <property type="nucleotide sequence ID" value="NZ_LYBW01000064.1"/>
</dbReference>
<organism evidence="1 2">
    <name type="scientific">Sinorhizobium alkalisoli</name>
    <dbReference type="NCBI Taxonomy" id="1752398"/>
    <lineage>
        <taxon>Bacteria</taxon>
        <taxon>Pseudomonadati</taxon>
        <taxon>Pseudomonadota</taxon>
        <taxon>Alphaproteobacteria</taxon>
        <taxon>Hyphomicrobiales</taxon>
        <taxon>Rhizobiaceae</taxon>
        <taxon>Sinorhizobium/Ensifer group</taxon>
        <taxon>Sinorhizobium</taxon>
    </lineage>
</organism>
<dbReference type="AlphaFoldDB" id="A0A1E3V4J0"/>
<protein>
    <submittedName>
        <fullName evidence="1">Protein transcription factor</fullName>
    </submittedName>
</protein>
<evidence type="ECO:0000313" key="1">
    <source>
        <dbReference type="EMBL" id="ODR88552.1"/>
    </source>
</evidence>
<keyword evidence="2" id="KW-1185">Reference proteome</keyword>
<evidence type="ECO:0000313" key="2">
    <source>
        <dbReference type="Proteomes" id="UP000094342"/>
    </source>
</evidence>
<dbReference type="OrthoDB" id="8301496at2"/>
<reference evidence="2" key="1">
    <citation type="submission" date="2016-05" db="EMBL/GenBank/DDBJ databases">
        <authorList>
            <person name="Li Y."/>
        </authorList>
    </citation>
    <scope>NUCLEOTIDE SEQUENCE [LARGE SCALE GENOMIC DNA]</scope>
    <source>
        <strain evidence="2">YIC4027</strain>
    </source>
</reference>
<dbReference type="Pfam" id="PF07704">
    <property type="entry name" value="PSK_trans_fac"/>
    <property type="match status" value="1"/>
</dbReference>
<dbReference type="STRING" id="1752398.A8M32_24035"/>
<gene>
    <name evidence="1" type="ORF">A8M32_24035</name>
</gene>
<dbReference type="EMBL" id="LYBW01000064">
    <property type="protein sequence ID" value="ODR88552.1"/>
    <property type="molecule type" value="Genomic_DNA"/>
</dbReference>
<proteinExistence type="predicted"/>
<dbReference type="InterPro" id="IPR011660">
    <property type="entry name" value="VapB-like"/>
</dbReference>